<dbReference type="Proteomes" id="UP000182719">
    <property type="component" value="Unassembled WGS sequence"/>
</dbReference>
<evidence type="ECO:0000313" key="7">
    <source>
        <dbReference type="Proteomes" id="UP000182719"/>
    </source>
</evidence>
<dbReference type="InterPro" id="IPR016032">
    <property type="entry name" value="Sig_transdc_resp-reg_C-effctor"/>
</dbReference>
<dbReference type="SUPFAM" id="SSF52172">
    <property type="entry name" value="CheY-like"/>
    <property type="match status" value="1"/>
</dbReference>
<gene>
    <name evidence="6" type="ORF">SAMN05444354_117123</name>
</gene>
<dbReference type="InterPro" id="IPR039420">
    <property type="entry name" value="WalR-like"/>
</dbReference>
<dbReference type="Pfam" id="PF00072">
    <property type="entry name" value="Response_reg"/>
    <property type="match status" value="1"/>
</dbReference>
<dbReference type="GO" id="GO:0000160">
    <property type="term" value="P:phosphorelay signal transduction system"/>
    <property type="evidence" value="ECO:0007669"/>
    <property type="project" value="InterPro"/>
</dbReference>
<dbReference type="SMART" id="SM00421">
    <property type="entry name" value="HTH_LUXR"/>
    <property type="match status" value="1"/>
</dbReference>
<organism evidence="6 7">
    <name type="scientific">Stigmatella aurantiaca</name>
    <dbReference type="NCBI Taxonomy" id="41"/>
    <lineage>
        <taxon>Bacteria</taxon>
        <taxon>Pseudomonadati</taxon>
        <taxon>Myxococcota</taxon>
        <taxon>Myxococcia</taxon>
        <taxon>Myxococcales</taxon>
        <taxon>Cystobacterineae</taxon>
        <taxon>Archangiaceae</taxon>
        <taxon>Stigmatella</taxon>
    </lineage>
</organism>
<protein>
    <submittedName>
        <fullName evidence="6">Two component transcriptional regulator, LuxR family</fullName>
    </submittedName>
</protein>
<feature type="domain" description="Response regulatory" evidence="5">
    <location>
        <begin position="7"/>
        <end position="128"/>
    </location>
</feature>
<dbReference type="PROSITE" id="PS00622">
    <property type="entry name" value="HTH_LUXR_1"/>
    <property type="match status" value="1"/>
</dbReference>
<proteinExistence type="predicted"/>
<dbReference type="PROSITE" id="PS50110">
    <property type="entry name" value="RESPONSE_REGULATORY"/>
    <property type="match status" value="1"/>
</dbReference>
<dbReference type="CDD" id="cd17535">
    <property type="entry name" value="REC_NarL-like"/>
    <property type="match status" value="1"/>
</dbReference>
<dbReference type="InterPro" id="IPR000792">
    <property type="entry name" value="Tscrpt_reg_LuxR_C"/>
</dbReference>
<dbReference type="EMBL" id="FOAP01000017">
    <property type="protein sequence ID" value="SEM48567.1"/>
    <property type="molecule type" value="Genomic_DNA"/>
</dbReference>
<accession>A0A1H7YT83</accession>
<name>A0A1H7YT83_STIAU</name>
<dbReference type="RefSeq" id="WP_075009458.1">
    <property type="nucleotide sequence ID" value="NZ_FOAP01000017.1"/>
</dbReference>
<dbReference type="Pfam" id="PF00196">
    <property type="entry name" value="GerE"/>
    <property type="match status" value="1"/>
</dbReference>
<dbReference type="Gene3D" id="3.40.50.2300">
    <property type="match status" value="1"/>
</dbReference>
<dbReference type="PROSITE" id="PS50043">
    <property type="entry name" value="HTH_LUXR_2"/>
    <property type="match status" value="1"/>
</dbReference>
<evidence type="ECO:0000259" key="4">
    <source>
        <dbReference type="PROSITE" id="PS50043"/>
    </source>
</evidence>
<feature type="modified residue" description="4-aspartylphosphate" evidence="3">
    <location>
        <position position="57"/>
    </location>
</feature>
<reference evidence="7" key="1">
    <citation type="submission" date="2016-10" db="EMBL/GenBank/DDBJ databases">
        <authorList>
            <person name="Varghese N."/>
            <person name="Submissions S."/>
        </authorList>
    </citation>
    <scope>NUCLEOTIDE SEQUENCE [LARGE SCALE GENOMIC DNA]</scope>
    <source>
        <strain evidence="7">DSM 17044</strain>
    </source>
</reference>
<dbReference type="InterPro" id="IPR001789">
    <property type="entry name" value="Sig_transdc_resp-reg_receiver"/>
</dbReference>
<dbReference type="SUPFAM" id="SSF46894">
    <property type="entry name" value="C-terminal effector domain of the bipartite response regulators"/>
    <property type="match status" value="1"/>
</dbReference>
<keyword evidence="2" id="KW-0238">DNA-binding</keyword>
<dbReference type="GO" id="GO:0003677">
    <property type="term" value="F:DNA binding"/>
    <property type="evidence" value="ECO:0007669"/>
    <property type="project" value="UniProtKB-KW"/>
</dbReference>
<evidence type="ECO:0000256" key="2">
    <source>
        <dbReference type="ARBA" id="ARBA00023125"/>
    </source>
</evidence>
<dbReference type="CDD" id="cd06170">
    <property type="entry name" value="LuxR_C_like"/>
    <property type="match status" value="1"/>
</dbReference>
<dbReference type="GO" id="GO:0006355">
    <property type="term" value="P:regulation of DNA-templated transcription"/>
    <property type="evidence" value="ECO:0007669"/>
    <property type="project" value="InterPro"/>
</dbReference>
<keyword evidence="7" id="KW-1185">Reference proteome</keyword>
<feature type="domain" description="HTH luxR-type" evidence="4">
    <location>
        <begin position="152"/>
        <end position="217"/>
    </location>
</feature>
<dbReference type="InterPro" id="IPR011006">
    <property type="entry name" value="CheY-like_superfamily"/>
</dbReference>
<dbReference type="InterPro" id="IPR058245">
    <property type="entry name" value="NreC/VraR/RcsB-like_REC"/>
</dbReference>
<dbReference type="AlphaFoldDB" id="A0A1H7YT83"/>
<evidence type="ECO:0000256" key="3">
    <source>
        <dbReference type="PROSITE-ProRule" id="PRU00169"/>
    </source>
</evidence>
<dbReference type="PANTHER" id="PTHR43214:SF43">
    <property type="entry name" value="TWO-COMPONENT RESPONSE REGULATOR"/>
    <property type="match status" value="1"/>
</dbReference>
<dbReference type="SMART" id="SM00448">
    <property type="entry name" value="REC"/>
    <property type="match status" value="1"/>
</dbReference>
<dbReference type="OrthoDB" id="5512014at2"/>
<keyword evidence="1 3" id="KW-0597">Phosphoprotein</keyword>
<dbReference type="PANTHER" id="PTHR43214">
    <property type="entry name" value="TWO-COMPONENT RESPONSE REGULATOR"/>
    <property type="match status" value="1"/>
</dbReference>
<evidence type="ECO:0000256" key="1">
    <source>
        <dbReference type="ARBA" id="ARBA00022553"/>
    </source>
</evidence>
<sequence>MADSSIRVGILEDQQVFLESLVSLCEGSGFEVVASCSNVEDFMARTRQHPPDVALVDLRLERTQQDRMTDGVRAVELLHDFFPGVRSLVLSANQDAEVIERCFQAGAAGYLCKMNVGCTELVEAVTRVAQGESLRPLASFSTSASETEQATEDSGVRRLTPREFEVLRYVSTGADNLKIAACLDITERTVKAHITSIYRKLKVENRTQMAMLACQLGLERPAVG</sequence>
<evidence type="ECO:0000259" key="5">
    <source>
        <dbReference type="PROSITE" id="PS50110"/>
    </source>
</evidence>
<evidence type="ECO:0000313" key="6">
    <source>
        <dbReference type="EMBL" id="SEM48567.1"/>
    </source>
</evidence>
<dbReference type="PRINTS" id="PR00038">
    <property type="entry name" value="HTHLUXR"/>
</dbReference>